<dbReference type="STRING" id="435908.IDSA_08905"/>
<feature type="signal peptide" evidence="1">
    <location>
        <begin position="1"/>
        <end position="27"/>
    </location>
</feature>
<reference evidence="2 3" key="1">
    <citation type="submission" date="2014-06" db="EMBL/GenBank/DDBJ databases">
        <title>The draft genome sequence of Idiomarina salinarum ISL-52.</title>
        <authorList>
            <person name="Du J."/>
            <person name="Shao Z."/>
        </authorList>
    </citation>
    <scope>NUCLEOTIDE SEQUENCE [LARGE SCALE GENOMIC DNA]</scope>
    <source>
        <strain evidence="2 3">ISL-52</strain>
    </source>
</reference>
<keyword evidence="1" id="KW-0732">Signal</keyword>
<organism evidence="2 3">
    <name type="scientific">Pseudidiomarina salinarum</name>
    <dbReference type="NCBI Taxonomy" id="435908"/>
    <lineage>
        <taxon>Bacteria</taxon>
        <taxon>Pseudomonadati</taxon>
        <taxon>Pseudomonadota</taxon>
        <taxon>Gammaproteobacteria</taxon>
        <taxon>Alteromonadales</taxon>
        <taxon>Idiomarinaceae</taxon>
        <taxon>Pseudidiomarina</taxon>
    </lineage>
</organism>
<evidence type="ECO:0008006" key="4">
    <source>
        <dbReference type="Google" id="ProtNLM"/>
    </source>
</evidence>
<dbReference type="EMBL" id="JPER01000004">
    <property type="protein sequence ID" value="KFZ30641.1"/>
    <property type="molecule type" value="Genomic_DNA"/>
</dbReference>
<sequence>MTTKAIKFIGTAAIMMGIASLALPAQGQSFGDLAGALTKKKESSLDWGSVSGESDTALINLYQGQGKLSAAVADLADVVSLSEQAAELRAGAIAVEACGASSCPEYSEVTAQDAQVQEQVLRELEAQAGSLSTEQKEKAGDALQKYVLGGIQFAKGVSDAKRLGQLAADAPMLQKPKFIGLIKAVPTAAKGVGNLVQTAPKLFRLASAADIKEPEGADAMMGAL</sequence>
<dbReference type="RefSeq" id="WP_034775945.1">
    <property type="nucleotide sequence ID" value="NZ_JPER01000004.1"/>
</dbReference>
<gene>
    <name evidence="2" type="ORF">IDSA_08905</name>
</gene>
<dbReference type="AlphaFoldDB" id="A0A094JDJ9"/>
<evidence type="ECO:0000313" key="3">
    <source>
        <dbReference type="Proteomes" id="UP000054363"/>
    </source>
</evidence>
<evidence type="ECO:0000313" key="2">
    <source>
        <dbReference type="EMBL" id="KFZ30641.1"/>
    </source>
</evidence>
<dbReference type="OrthoDB" id="7060239at2"/>
<comment type="caution">
    <text evidence="2">The sequence shown here is derived from an EMBL/GenBank/DDBJ whole genome shotgun (WGS) entry which is preliminary data.</text>
</comment>
<feature type="chain" id="PRO_5001900134" description="DUF4197 domain-containing protein" evidence="1">
    <location>
        <begin position="28"/>
        <end position="224"/>
    </location>
</feature>
<name>A0A094JDJ9_9GAMM</name>
<dbReference type="Proteomes" id="UP000054363">
    <property type="component" value="Unassembled WGS sequence"/>
</dbReference>
<proteinExistence type="predicted"/>
<accession>A0A094JDJ9</accession>
<protein>
    <recommendedName>
        <fullName evidence="4">DUF4197 domain-containing protein</fullName>
    </recommendedName>
</protein>
<keyword evidence="3" id="KW-1185">Reference proteome</keyword>
<evidence type="ECO:0000256" key="1">
    <source>
        <dbReference type="SAM" id="SignalP"/>
    </source>
</evidence>